<evidence type="ECO:0000256" key="3">
    <source>
        <dbReference type="ARBA" id="ARBA00022723"/>
    </source>
</evidence>
<feature type="domain" description="DUF6729" evidence="12">
    <location>
        <begin position="110"/>
        <end position="276"/>
    </location>
</feature>
<comment type="caution">
    <text evidence="13">The sequence shown here is derived from an EMBL/GenBank/DDBJ whole genome shotgun (WGS) entry which is preliminary data.</text>
</comment>
<feature type="non-terminal residue" evidence="13">
    <location>
        <position position="612"/>
    </location>
</feature>
<dbReference type="InterPro" id="IPR051132">
    <property type="entry name" value="3-5_Exonuclease_domain"/>
</dbReference>
<evidence type="ECO:0000259" key="11">
    <source>
        <dbReference type="Pfam" id="PF01612"/>
    </source>
</evidence>
<dbReference type="GO" id="GO:0008408">
    <property type="term" value="F:3'-5' exonuclease activity"/>
    <property type="evidence" value="ECO:0007669"/>
    <property type="project" value="InterPro"/>
</dbReference>
<feature type="region of interest" description="Disordered" evidence="10">
    <location>
        <begin position="1"/>
        <end position="79"/>
    </location>
</feature>
<dbReference type="InterPro" id="IPR036397">
    <property type="entry name" value="RNaseH_sf"/>
</dbReference>
<dbReference type="Gene3D" id="3.30.420.10">
    <property type="entry name" value="Ribonuclease H-like superfamily/Ribonuclease H"/>
    <property type="match status" value="1"/>
</dbReference>
<comment type="subcellular location">
    <subcellularLocation>
        <location evidence="1">Nucleus</location>
    </subcellularLocation>
</comment>
<evidence type="ECO:0000256" key="1">
    <source>
        <dbReference type="ARBA" id="ARBA00004123"/>
    </source>
</evidence>
<dbReference type="PANTHER" id="PTHR13620">
    <property type="entry name" value="3-5 EXONUCLEASE"/>
    <property type="match status" value="1"/>
</dbReference>
<keyword evidence="3" id="KW-0479">Metal-binding</keyword>
<keyword evidence="4" id="KW-0378">Hydrolase</keyword>
<dbReference type="GO" id="GO:0046872">
    <property type="term" value="F:metal ion binding"/>
    <property type="evidence" value="ECO:0007669"/>
    <property type="project" value="UniProtKB-KW"/>
</dbReference>
<dbReference type="InterPro" id="IPR046616">
    <property type="entry name" value="DUF6729"/>
</dbReference>
<dbReference type="Pfam" id="PF20499">
    <property type="entry name" value="DUF6729"/>
    <property type="match status" value="1"/>
</dbReference>
<protein>
    <recommendedName>
        <fullName evidence="8">3'-5' exonuclease</fullName>
    </recommendedName>
    <alternativeName>
        <fullName evidence="9">Werner Syndrome-like exonuclease</fullName>
    </alternativeName>
</protein>
<evidence type="ECO:0000256" key="6">
    <source>
        <dbReference type="ARBA" id="ARBA00022842"/>
    </source>
</evidence>
<dbReference type="PANTHER" id="PTHR13620:SF109">
    <property type="entry name" value="3'-5' EXONUCLEASE"/>
    <property type="match status" value="1"/>
</dbReference>
<dbReference type="InterPro" id="IPR012337">
    <property type="entry name" value="RNaseH-like_sf"/>
</dbReference>
<evidence type="ECO:0000259" key="12">
    <source>
        <dbReference type="Pfam" id="PF20499"/>
    </source>
</evidence>
<evidence type="ECO:0000256" key="8">
    <source>
        <dbReference type="ARBA" id="ARBA00040531"/>
    </source>
</evidence>
<accession>A0A4Y7SDT8</accession>
<organism evidence="13 14">
    <name type="scientific">Coprinellus micaceus</name>
    <name type="common">Glistening ink-cap mushroom</name>
    <name type="synonym">Coprinus micaceus</name>
    <dbReference type="NCBI Taxonomy" id="71717"/>
    <lineage>
        <taxon>Eukaryota</taxon>
        <taxon>Fungi</taxon>
        <taxon>Dikarya</taxon>
        <taxon>Basidiomycota</taxon>
        <taxon>Agaricomycotina</taxon>
        <taxon>Agaricomycetes</taxon>
        <taxon>Agaricomycetidae</taxon>
        <taxon>Agaricales</taxon>
        <taxon>Agaricineae</taxon>
        <taxon>Psathyrellaceae</taxon>
        <taxon>Coprinellus</taxon>
    </lineage>
</organism>
<dbReference type="CDD" id="cd06141">
    <property type="entry name" value="WRN_exo"/>
    <property type="match status" value="1"/>
</dbReference>
<evidence type="ECO:0000256" key="4">
    <source>
        <dbReference type="ARBA" id="ARBA00022801"/>
    </source>
</evidence>
<proteinExistence type="predicted"/>
<sequence length="612" mass="69446">MPGEDTQRLITDPDEGIDGDEDEDEQDSEGFCMEEMEAVGDGLGMDEDSADWRDDLDDPEPGDPSPDTNEMPQKKPSPMPFWLETRFKWCLEKAKDRRDGTPRLYWQNHTFWFPQESTWFLLQSHNPTPQLLYNPKFFLWDPMSLKPIACPHCGTSLVRHGHIARPRRVVDLDSTYWVVGYRYRCPSCRHHKSGRHTVTFQSWDKRVLDMIGWPLAAMFSAKFTKRSGVSIPVFELMRMCFLNGMGAKQFSDTIRTLHLLNYDKLYLQYLSSQASIPFWARSEDFKVYTFPPYDDSGPMGPHGYVPSATYFRKLYDEFIEEHRDEIMHHTSMLSLESGALDHSFKFPKHVRHFNGEPPFAGLLSVNNQNGEIRSCHLVTTTGHSQSLLALTPMLESLQLFGHQLPRVFYTDNVLGDKQLLESVFPSLLKGVIAIEKYQHLEAVTIPPQTSIILRRGVSEINAACREILDELSEDGTGHLVIGFDVEWNVWFTAGGRIQHSGPVGLVQLAYGDRVYLFQVGDMVADGTLPAQLKALLRTPQIWKVGRKIDPDLKALETACHSATGSFSGAVDLAKLAKQRGVLQNIADTSLSDLCARVLHKRLNKNVGERVSN</sequence>
<evidence type="ECO:0000313" key="13">
    <source>
        <dbReference type="EMBL" id="TEB19647.1"/>
    </source>
</evidence>
<dbReference type="SUPFAM" id="SSF53098">
    <property type="entry name" value="Ribonuclease H-like"/>
    <property type="match status" value="1"/>
</dbReference>
<evidence type="ECO:0000256" key="10">
    <source>
        <dbReference type="SAM" id="MobiDB-lite"/>
    </source>
</evidence>
<evidence type="ECO:0000313" key="14">
    <source>
        <dbReference type="Proteomes" id="UP000298030"/>
    </source>
</evidence>
<evidence type="ECO:0000256" key="9">
    <source>
        <dbReference type="ARBA" id="ARBA00042761"/>
    </source>
</evidence>
<dbReference type="AlphaFoldDB" id="A0A4Y7SDT8"/>
<keyword evidence="5" id="KW-0269">Exonuclease</keyword>
<feature type="domain" description="3'-5' exonuclease" evidence="11">
    <location>
        <begin position="465"/>
        <end position="608"/>
    </location>
</feature>
<keyword evidence="2" id="KW-0540">Nuclease</keyword>
<keyword evidence="6" id="KW-0460">Magnesium</keyword>
<evidence type="ECO:0000256" key="2">
    <source>
        <dbReference type="ARBA" id="ARBA00022722"/>
    </source>
</evidence>
<keyword evidence="7" id="KW-0539">Nucleus</keyword>
<dbReference type="Proteomes" id="UP000298030">
    <property type="component" value="Unassembled WGS sequence"/>
</dbReference>
<keyword evidence="14" id="KW-1185">Reference proteome</keyword>
<reference evidence="13 14" key="1">
    <citation type="journal article" date="2019" name="Nat. Ecol. Evol.">
        <title>Megaphylogeny resolves global patterns of mushroom evolution.</title>
        <authorList>
            <person name="Varga T."/>
            <person name="Krizsan K."/>
            <person name="Foldi C."/>
            <person name="Dima B."/>
            <person name="Sanchez-Garcia M."/>
            <person name="Sanchez-Ramirez S."/>
            <person name="Szollosi G.J."/>
            <person name="Szarkandi J.G."/>
            <person name="Papp V."/>
            <person name="Albert L."/>
            <person name="Andreopoulos W."/>
            <person name="Angelini C."/>
            <person name="Antonin V."/>
            <person name="Barry K.W."/>
            <person name="Bougher N.L."/>
            <person name="Buchanan P."/>
            <person name="Buyck B."/>
            <person name="Bense V."/>
            <person name="Catcheside P."/>
            <person name="Chovatia M."/>
            <person name="Cooper J."/>
            <person name="Damon W."/>
            <person name="Desjardin D."/>
            <person name="Finy P."/>
            <person name="Geml J."/>
            <person name="Haridas S."/>
            <person name="Hughes K."/>
            <person name="Justo A."/>
            <person name="Karasinski D."/>
            <person name="Kautmanova I."/>
            <person name="Kiss B."/>
            <person name="Kocsube S."/>
            <person name="Kotiranta H."/>
            <person name="LaButti K.M."/>
            <person name="Lechner B.E."/>
            <person name="Liimatainen K."/>
            <person name="Lipzen A."/>
            <person name="Lukacs Z."/>
            <person name="Mihaltcheva S."/>
            <person name="Morgado L.N."/>
            <person name="Niskanen T."/>
            <person name="Noordeloos M.E."/>
            <person name="Ohm R.A."/>
            <person name="Ortiz-Santana B."/>
            <person name="Ovrebo C."/>
            <person name="Racz N."/>
            <person name="Riley R."/>
            <person name="Savchenko A."/>
            <person name="Shiryaev A."/>
            <person name="Soop K."/>
            <person name="Spirin V."/>
            <person name="Szebenyi C."/>
            <person name="Tomsovsky M."/>
            <person name="Tulloss R.E."/>
            <person name="Uehling J."/>
            <person name="Grigoriev I.V."/>
            <person name="Vagvolgyi C."/>
            <person name="Papp T."/>
            <person name="Martin F.M."/>
            <person name="Miettinen O."/>
            <person name="Hibbett D.S."/>
            <person name="Nagy L.G."/>
        </authorList>
    </citation>
    <scope>NUCLEOTIDE SEQUENCE [LARGE SCALE GENOMIC DNA]</scope>
    <source>
        <strain evidence="13 14">FP101781</strain>
    </source>
</reference>
<dbReference type="GO" id="GO:0006139">
    <property type="term" value="P:nucleobase-containing compound metabolic process"/>
    <property type="evidence" value="ECO:0007669"/>
    <property type="project" value="InterPro"/>
</dbReference>
<dbReference type="InterPro" id="IPR002562">
    <property type="entry name" value="3'-5'_exonuclease_dom"/>
</dbReference>
<dbReference type="Pfam" id="PF01612">
    <property type="entry name" value="DNA_pol_A_exo1"/>
    <property type="match status" value="1"/>
</dbReference>
<dbReference type="EMBL" id="QPFP01000181">
    <property type="protein sequence ID" value="TEB19647.1"/>
    <property type="molecule type" value="Genomic_DNA"/>
</dbReference>
<dbReference type="OrthoDB" id="1920326at2759"/>
<gene>
    <name evidence="13" type="ORF">FA13DRAFT_343031</name>
</gene>
<dbReference type="GO" id="GO:0005634">
    <property type="term" value="C:nucleus"/>
    <property type="evidence" value="ECO:0007669"/>
    <property type="project" value="UniProtKB-SubCell"/>
</dbReference>
<evidence type="ECO:0000256" key="5">
    <source>
        <dbReference type="ARBA" id="ARBA00022839"/>
    </source>
</evidence>
<name>A0A4Y7SDT8_COPMI</name>
<evidence type="ECO:0000256" key="7">
    <source>
        <dbReference type="ARBA" id="ARBA00023242"/>
    </source>
</evidence>
<feature type="compositionally biased region" description="Acidic residues" evidence="10">
    <location>
        <begin position="12"/>
        <end position="61"/>
    </location>
</feature>
<dbReference type="GO" id="GO:0003676">
    <property type="term" value="F:nucleic acid binding"/>
    <property type="evidence" value="ECO:0007669"/>
    <property type="project" value="InterPro"/>
</dbReference>